<proteinExistence type="predicted"/>
<dbReference type="EMBL" id="CP138591">
    <property type="protein sequence ID" value="WPH04079.1"/>
    <property type="molecule type" value="Genomic_DNA"/>
</dbReference>
<feature type="region of interest" description="Disordered" evidence="1">
    <location>
        <begin position="629"/>
        <end position="652"/>
    </location>
</feature>
<dbReference type="PANTHER" id="PTHR35140:SF1">
    <property type="entry name" value="MITOTIC CHECK POINT PROTEIN BFA1"/>
    <property type="match status" value="1"/>
</dbReference>
<dbReference type="Proteomes" id="UP001303373">
    <property type="component" value="Chromosome 12"/>
</dbReference>
<feature type="region of interest" description="Disordered" evidence="1">
    <location>
        <begin position="94"/>
        <end position="128"/>
    </location>
</feature>
<sequence>MAIAVEHWDDDVDFQGDFHLFAANSVGTAPSHISSRLSVRSGSQPGDDDWNLPLQPNDEFSTKSAVQSAKQAGIPIPSNVPASALLGGTIKRLGKKNSRQKVTDDWDNDLEMPDSGTLTLKPRAPKPQADDMDDFDELEGSLGVRFAGTARDSRNRSSSVSVMSPSMGSVTAESEDDDLRGLELPDEGMDFDAILKKRRAAEAELSDISQASPALERSEPKNTHKKSKLVADDNDDFLDDFDLGAGDILDVRKRTINKNLKMKPTKPISTYQRPATTLNFHDKPTDKPVHLRSHLPRPVSGSKARLEPVFETGASHMPRERRQPTTTSSQLLRSKRSMPALRSQPLGSSSLKPSAPFLPAGISSYQHQTTQQRAMPYHLRRESDPSSRSGTQSPPPRPTSRLSSAYTPETPSKMSRPRADVAPATLAREAAAKRNLTRPARRRNFGDGSELEIFDDLPTSTAKESKYVKQPIARGPPRLGLRPTQSRGDLREPNKRSTIPERMTTPAPRTPASPTKGFVEAQNYTPSYLRDTAASRIARESRTTNNTRPRSDGPLMPVHSNWKAQVAARSPITSPNAVKSRVKRPTLIKNMGSNVAKTEKGMVYNPLTLRWEGNENTLEHFDIPPPIQTPTPTGRPFGSALDQRSAPSVSPPRPALIAPMSAAATQGVQVNGGMVFDPRQMKWLKFKDGRDVSGPMSPSVTDGEEEDAFAGIDDLPDENVPITGPGSAMGGMASPVSMAAAGVAEVHEEFDLGPRFIQIQKEEETLWRKRCENWFPNGECREENNLWRYAIRAMVSQEQAEVL</sequence>
<dbReference type="GO" id="GO:0031578">
    <property type="term" value="P:mitotic spindle orientation checkpoint signaling"/>
    <property type="evidence" value="ECO:0007669"/>
    <property type="project" value="TreeGrafter"/>
</dbReference>
<feature type="region of interest" description="Disordered" evidence="1">
    <location>
        <begin position="281"/>
        <end position="421"/>
    </location>
</feature>
<dbReference type="InterPro" id="IPR034586">
    <property type="entry name" value="Bfa1/Byr4"/>
</dbReference>
<dbReference type="AlphaFoldDB" id="A0AAQ3RAE0"/>
<feature type="compositionally biased region" description="Low complexity" evidence="1">
    <location>
        <begin position="157"/>
        <end position="170"/>
    </location>
</feature>
<reference evidence="2 3" key="1">
    <citation type="submission" date="2023-11" db="EMBL/GenBank/DDBJ databases">
        <title>An acidophilic fungus is an integral part of prey digestion in a carnivorous sundew plant.</title>
        <authorList>
            <person name="Tsai I.J."/>
        </authorList>
    </citation>
    <scope>NUCLEOTIDE SEQUENCE [LARGE SCALE GENOMIC DNA]</scope>
    <source>
        <strain evidence="2">169a</strain>
    </source>
</reference>
<feature type="region of interest" description="Disordered" evidence="1">
    <location>
        <begin position="149"/>
        <end position="177"/>
    </location>
</feature>
<evidence type="ECO:0000256" key="1">
    <source>
        <dbReference type="SAM" id="MobiDB-lite"/>
    </source>
</evidence>
<feature type="region of interest" description="Disordered" evidence="1">
    <location>
        <begin position="536"/>
        <end position="557"/>
    </location>
</feature>
<keyword evidence="3" id="KW-1185">Reference proteome</keyword>
<name>A0AAQ3RAE0_9PEZI</name>
<feature type="compositionally biased region" description="Polar residues" evidence="1">
    <location>
        <begin position="363"/>
        <end position="373"/>
    </location>
</feature>
<dbReference type="GO" id="GO:0005096">
    <property type="term" value="F:GTPase activator activity"/>
    <property type="evidence" value="ECO:0007669"/>
    <property type="project" value="InterPro"/>
</dbReference>
<evidence type="ECO:0008006" key="4">
    <source>
        <dbReference type="Google" id="ProtNLM"/>
    </source>
</evidence>
<protein>
    <recommendedName>
        <fullName evidence="4">Cytokinesis regulator</fullName>
    </recommendedName>
</protein>
<accession>A0AAQ3RAE0</accession>
<dbReference type="GO" id="GO:1990334">
    <property type="term" value="C:Bfa1-Bub2 complex"/>
    <property type="evidence" value="ECO:0007669"/>
    <property type="project" value="InterPro"/>
</dbReference>
<gene>
    <name evidence="2" type="ORF">R9X50_00696400</name>
</gene>
<dbReference type="GO" id="GO:0044732">
    <property type="term" value="C:mitotic spindle pole body"/>
    <property type="evidence" value="ECO:0007669"/>
    <property type="project" value="TreeGrafter"/>
</dbReference>
<organism evidence="2 3">
    <name type="scientific">Acrodontium crateriforme</name>
    <dbReference type="NCBI Taxonomy" id="150365"/>
    <lineage>
        <taxon>Eukaryota</taxon>
        <taxon>Fungi</taxon>
        <taxon>Dikarya</taxon>
        <taxon>Ascomycota</taxon>
        <taxon>Pezizomycotina</taxon>
        <taxon>Dothideomycetes</taxon>
        <taxon>Dothideomycetidae</taxon>
        <taxon>Mycosphaerellales</taxon>
        <taxon>Teratosphaeriaceae</taxon>
        <taxon>Acrodontium</taxon>
    </lineage>
</organism>
<feature type="region of interest" description="Disordered" evidence="1">
    <location>
        <begin position="462"/>
        <end position="518"/>
    </location>
</feature>
<dbReference type="PANTHER" id="PTHR35140">
    <property type="entry name" value="MITOTIC CHECK POINT PROTEIN BFA1"/>
    <property type="match status" value="1"/>
</dbReference>
<evidence type="ECO:0000313" key="3">
    <source>
        <dbReference type="Proteomes" id="UP001303373"/>
    </source>
</evidence>
<feature type="compositionally biased region" description="Low complexity" evidence="1">
    <location>
        <begin position="504"/>
        <end position="515"/>
    </location>
</feature>
<feature type="compositionally biased region" description="Basic and acidic residues" evidence="1">
    <location>
        <begin position="488"/>
        <end position="499"/>
    </location>
</feature>
<feature type="region of interest" description="Disordered" evidence="1">
    <location>
        <begin position="204"/>
        <end position="227"/>
    </location>
</feature>
<evidence type="ECO:0000313" key="2">
    <source>
        <dbReference type="EMBL" id="WPH04079.1"/>
    </source>
</evidence>